<feature type="modified residue" description="N6-(pyridoxal phosphate)lysine" evidence="9">
    <location>
        <position position="210"/>
    </location>
</feature>
<keyword evidence="9" id="KW-0368">Histidine biosynthesis</keyword>
<keyword evidence="9" id="KW-0028">Amino-acid biosynthesis</keyword>
<dbReference type="InterPro" id="IPR004839">
    <property type="entry name" value="Aminotransferase_I/II_large"/>
</dbReference>
<keyword evidence="7 9" id="KW-0663">Pyridoxal phosphate</keyword>
<evidence type="ECO:0000259" key="10">
    <source>
        <dbReference type="Pfam" id="PF00155"/>
    </source>
</evidence>
<evidence type="ECO:0000256" key="5">
    <source>
        <dbReference type="ARBA" id="ARBA00022576"/>
    </source>
</evidence>
<comment type="caution">
    <text evidence="11">The sequence shown here is derived from an EMBL/GenBank/DDBJ whole genome shotgun (WGS) entry which is preliminary data.</text>
</comment>
<keyword evidence="6 9" id="KW-0808">Transferase</keyword>
<accession>A0A7Y9ITJ2</accession>
<comment type="pathway">
    <text evidence="2 9">Amino-acid biosynthesis; L-histidine biosynthesis; L-histidine from 5-phospho-alpha-D-ribose 1-diphosphate: step 7/9.</text>
</comment>
<dbReference type="InterPro" id="IPR050106">
    <property type="entry name" value="HistidinolP_aminotransfase"/>
</dbReference>
<dbReference type="GO" id="GO:0004400">
    <property type="term" value="F:histidinol-phosphate transaminase activity"/>
    <property type="evidence" value="ECO:0007669"/>
    <property type="project" value="UniProtKB-UniRule"/>
</dbReference>
<evidence type="ECO:0000256" key="8">
    <source>
        <dbReference type="ARBA" id="ARBA00047481"/>
    </source>
</evidence>
<evidence type="ECO:0000256" key="6">
    <source>
        <dbReference type="ARBA" id="ARBA00022679"/>
    </source>
</evidence>
<dbReference type="Pfam" id="PF00155">
    <property type="entry name" value="Aminotran_1_2"/>
    <property type="match status" value="1"/>
</dbReference>
<dbReference type="Proteomes" id="UP000542125">
    <property type="component" value="Unassembled WGS sequence"/>
</dbReference>
<organism evidence="11 12">
    <name type="scientific">Pigmentiphaga litoralis</name>
    <dbReference type="NCBI Taxonomy" id="516702"/>
    <lineage>
        <taxon>Bacteria</taxon>
        <taxon>Pseudomonadati</taxon>
        <taxon>Pseudomonadota</taxon>
        <taxon>Betaproteobacteria</taxon>
        <taxon>Burkholderiales</taxon>
        <taxon>Alcaligenaceae</taxon>
        <taxon>Pigmentiphaga</taxon>
    </lineage>
</organism>
<evidence type="ECO:0000256" key="9">
    <source>
        <dbReference type="HAMAP-Rule" id="MF_01023"/>
    </source>
</evidence>
<proteinExistence type="inferred from homology"/>
<dbReference type="InterPro" id="IPR005861">
    <property type="entry name" value="HisP_aminotrans"/>
</dbReference>
<reference evidence="11 12" key="1">
    <citation type="submission" date="2020-07" db="EMBL/GenBank/DDBJ databases">
        <title>Genomic Encyclopedia of Type Strains, Phase IV (KMG-V): Genome sequencing to study the core and pangenomes of soil and plant-associated prokaryotes.</title>
        <authorList>
            <person name="Whitman W."/>
        </authorList>
    </citation>
    <scope>NUCLEOTIDE SEQUENCE [LARGE SCALE GENOMIC DNA]</scope>
    <source>
        <strain evidence="11 12">SAS40</strain>
    </source>
</reference>
<dbReference type="InterPro" id="IPR015421">
    <property type="entry name" value="PyrdxlP-dep_Trfase_major"/>
</dbReference>
<dbReference type="GO" id="GO:0030170">
    <property type="term" value="F:pyridoxal phosphate binding"/>
    <property type="evidence" value="ECO:0007669"/>
    <property type="project" value="InterPro"/>
</dbReference>
<dbReference type="GO" id="GO:0000105">
    <property type="term" value="P:L-histidine biosynthetic process"/>
    <property type="evidence" value="ECO:0007669"/>
    <property type="project" value="UniProtKB-UniRule"/>
</dbReference>
<keyword evidence="5 9" id="KW-0032">Aminotransferase</keyword>
<evidence type="ECO:0000256" key="2">
    <source>
        <dbReference type="ARBA" id="ARBA00005011"/>
    </source>
</evidence>
<dbReference type="HAMAP" id="MF_01023">
    <property type="entry name" value="HisC_aminotrans_2"/>
    <property type="match status" value="1"/>
</dbReference>
<dbReference type="UniPathway" id="UPA00031">
    <property type="reaction ID" value="UER00012"/>
</dbReference>
<gene>
    <name evidence="9" type="primary">hisC</name>
    <name evidence="11" type="ORF">FHW18_002052</name>
</gene>
<comment type="subunit">
    <text evidence="4 9">Homodimer.</text>
</comment>
<evidence type="ECO:0000256" key="7">
    <source>
        <dbReference type="ARBA" id="ARBA00022898"/>
    </source>
</evidence>
<dbReference type="SUPFAM" id="SSF53383">
    <property type="entry name" value="PLP-dependent transferases"/>
    <property type="match status" value="1"/>
</dbReference>
<evidence type="ECO:0000256" key="4">
    <source>
        <dbReference type="ARBA" id="ARBA00011738"/>
    </source>
</evidence>
<dbReference type="CDD" id="cd00609">
    <property type="entry name" value="AAT_like"/>
    <property type="match status" value="1"/>
</dbReference>
<comment type="catalytic activity">
    <reaction evidence="8 9">
        <text>L-histidinol phosphate + 2-oxoglutarate = 3-(imidazol-4-yl)-2-oxopropyl phosphate + L-glutamate</text>
        <dbReference type="Rhea" id="RHEA:23744"/>
        <dbReference type="ChEBI" id="CHEBI:16810"/>
        <dbReference type="ChEBI" id="CHEBI:29985"/>
        <dbReference type="ChEBI" id="CHEBI:57766"/>
        <dbReference type="ChEBI" id="CHEBI:57980"/>
        <dbReference type="EC" id="2.6.1.9"/>
    </reaction>
</comment>
<dbReference type="EMBL" id="JACBYR010000001">
    <property type="protein sequence ID" value="NYE82781.1"/>
    <property type="molecule type" value="Genomic_DNA"/>
</dbReference>
<comment type="cofactor">
    <cofactor evidence="1 9">
        <name>pyridoxal 5'-phosphate</name>
        <dbReference type="ChEBI" id="CHEBI:597326"/>
    </cofactor>
</comment>
<feature type="domain" description="Aminotransferase class I/classII large" evidence="10">
    <location>
        <begin position="26"/>
        <end position="347"/>
    </location>
</feature>
<dbReference type="RefSeq" id="WP_179585930.1">
    <property type="nucleotide sequence ID" value="NZ_JACBYR010000001.1"/>
</dbReference>
<dbReference type="PANTHER" id="PTHR43643:SF3">
    <property type="entry name" value="HISTIDINOL-PHOSPHATE AMINOTRANSFERASE"/>
    <property type="match status" value="1"/>
</dbReference>
<sequence length="351" mass="38310">MDKFWSDVTRQLTPYVPGEQPRIDGLVKLNTNENPYPPSPRAIEAIRAAADGALRRYPDPDATDLKAAVGRFHGVPVDQVFVGNSSDEVLAHTFVGLLKHDRPLFFPDITYSFYPVYCGLYGIDYRTIPLADDFAIRVEDYGQDAGAIIFPNPNAPTGLALGLDAIRTLLAAHPDQVVVVDEAYVDFGGETAIPLVAEFPNLLVVQTLSKSRSLAGLRVGYAIGQAHLIAGLERVKSSFNSYPLDRLAIAGASAAMDDKAYFDQTCQAIITTRDQLTKDLQTLGFEVVPSAANFVFAKHPAHAGADLLAALREHKVIVRHFKHPRIDKYLRITVGTDEECGALIAALKQIL</sequence>
<evidence type="ECO:0000313" key="12">
    <source>
        <dbReference type="Proteomes" id="UP000542125"/>
    </source>
</evidence>
<dbReference type="Gene3D" id="3.40.640.10">
    <property type="entry name" value="Type I PLP-dependent aspartate aminotransferase-like (Major domain)"/>
    <property type="match status" value="1"/>
</dbReference>
<evidence type="ECO:0000256" key="3">
    <source>
        <dbReference type="ARBA" id="ARBA00007970"/>
    </source>
</evidence>
<evidence type="ECO:0000256" key="1">
    <source>
        <dbReference type="ARBA" id="ARBA00001933"/>
    </source>
</evidence>
<dbReference type="PANTHER" id="PTHR43643">
    <property type="entry name" value="HISTIDINOL-PHOSPHATE AMINOTRANSFERASE 2"/>
    <property type="match status" value="1"/>
</dbReference>
<protein>
    <recommendedName>
        <fullName evidence="9">Histidinol-phosphate aminotransferase</fullName>
        <ecNumber evidence="9">2.6.1.9</ecNumber>
    </recommendedName>
    <alternativeName>
        <fullName evidence="9">Imidazole acetol-phosphate transaminase</fullName>
    </alternativeName>
</protein>
<comment type="similarity">
    <text evidence="3 9">Belongs to the class-II pyridoxal-phosphate-dependent aminotransferase family. Histidinol-phosphate aminotransferase subfamily.</text>
</comment>
<dbReference type="EC" id="2.6.1.9" evidence="9"/>
<dbReference type="PROSITE" id="PS00599">
    <property type="entry name" value="AA_TRANSFER_CLASS_2"/>
    <property type="match status" value="1"/>
</dbReference>
<dbReference type="Gene3D" id="3.90.1150.10">
    <property type="entry name" value="Aspartate Aminotransferase, domain 1"/>
    <property type="match status" value="1"/>
</dbReference>
<dbReference type="InterPro" id="IPR001917">
    <property type="entry name" value="Aminotrans_II_pyridoxalP_BS"/>
</dbReference>
<evidence type="ECO:0000313" key="11">
    <source>
        <dbReference type="EMBL" id="NYE82781.1"/>
    </source>
</evidence>
<dbReference type="InterPro" id="IPR015424">
    <property type="entry name" value="PyrdxlP-dep_Trfase"/>
</dbReference>
<dbReference type="AlphaFoldDB" id="A0A7Y9ITJ2"/>
<keyword evidence="12" id="KW-1185">Reference proteome</keyword>
<dbReference type="InterPro" id="IPR015422">
    <property type="entry name" value="PyrdxlP-dep_Trfase_small"/>
</dbReference>
<dbReference type="NCBIfam" id="TIGR01141">
    <property type="entry name" value="hisC"/>
    <property type="match status" value="1"/>
</dbReference>
<name>A0A7Y9ITJ2_9BURK</name>